<feature type="compositionally biased region" description="Polar residues" evidence="1">
    <location>
        <begin position="211"/>
        <end position="222"/>
    </location>
</feature>
<protein>
    <recommendedName>
        <fullName evidence="4">Ubiquitin-like protease family profile domain-containing protein</fullName>
    </recommendedName>
</protein>
<dbReference type="AlphaFoldDB" id="A0A8S9NL63"/>
<proteinExistence type="predicted"/>
<dbReference type="Gene3D" id="3.40.395.10">
    <property type="entry name" value="Adenoviral Proteinase, Chain A"/>
    <property type="match status" value="1"/>
</dbReference>
<evidence type="ECO:0000313" key="3">
    <source>
        <dbReference type="Proteomes" id="UP000712600"/>
    </source>
</evidence>
<dbReference type="EMBL" id="QGKX02001621">
    <property type="protein sequence ID" value="KAF3501839.1"/>
    <property type="molecule type" value="Genomic_DNA"/>
</dbReference>
<evidence type="ECO:0000313" key="2">
    <source>
        <dbReference type="EMBL" id="KAF3501839.1"/>
    </source>
</evidence>
<organism evidence="2 3">
    <name type="scientific">Brassica cretica</name>
    <name type="common">Mustard</name>
    <dbReference type="NCBI Taxonomy" id="69181"/>
    <lineage>
        <taxon>Eukaryota</taxon>
        <taxon>Viridiplantae</taxon>
        <taxon>Streptophyta</taxon>
        <taxon>Embryophyta</taxon>
        <taxon>Tracheophyta</taxon>
        <taxon>Spermatophyta</taxon>
        <taxon>Magnoliopsida</taxon>
        <taxon>eudicotyledons</taxon>
        <taxon>Gunneridae</taxon>
        <taxon>Pentapetalae</taxon>
        <taxon>rosids</taxon>
        <taxon>malvids</taxon>
        <taxon>Brassicales</taxon>
        <taxon>Brassicaceae</taxon>
        <taxon>Brassiceae</taxon>
        <taxon>Brassica</taxon>
    </lineage>
</organism>
<feature type="compositionally biased region" description="Acidic residues" evidence="1">
    <location>
        <begin position="1"/>
        <end position="12"/>
    </location>
</feature>
<evidence type="ECO:0000256" key="1">
    <source>
        <dbReference type="SAM" id="MobiDB-lite"/>
    </source>
</evidence>
<feature type="region of interest" description="Disordered" evidence="1">
    <location>
        <begin position="504"/>
        <end position="533"/>
    </location>
</feature>
<dbReference type="Proteomes" id="UP000712600">
    <property type="component" value="Unassembled WGS sequence"/>
</dbReference>
<sequence length="665" mass="75070">MPHSETDEDDNYVESGGKRVPKKSQKIRGVYTPDARLKGLFMSEKKAEYRPLPKTNRNINICVLPKIRGAIGNTQPGFSRETRENNENSTLLTPQFDRNATDQGQFDQNATYQKPHTPNAIPDESQTPNPLTTLTIYRGLFFARPQSYVSPAKKDDTYIGEKAVDVKWDEANPHAYSAVKEVPAGERPSSDPNPESAPDFASTRSEDNVGPVSTNLSGQKTQEPVIEGGVPDSMAVQNPTSPVEEDENYERWKENISFDSQLQGKRPRAVEDMPGSETDEDKNYVESSGKRVPKKSQKIRGVYTPDAKLKGLFMSEKKVEYRPLPKTNRAIFKKFSDILSENVEQQFAIKTNHIVTNSFFLDIATPGNWLSDEHIHVIMQMLWRRRGSVLQKDRRKDDTYIGEKAVDVKWDEANPHAYSSVKEVPAGERPSSDPNQESAPDFASTRSEVNVGPVSTNLSGQKTQAPVIEGGVPDSMAVQNPTSPVEEDENYECCKENISFDSQLQGKRPRAVEDMPGSETDEDDNYVESGGKRVPKKSQKIRGVYTVDARLKGLFMSEKKVEYRPLPKTNCAIFKKFSDILSENVEQQFAIKTNHIVTNSFFLDIATPGNWLSDEHIHVIMQMLWRRRGSVLQNDRRVMCDPYFTKIITSKWSAFSEAKDKLHFD</sequence>
<gene>
    <name evidence="2" type="ORF">F2Q69_00043420</name>
</gene>
<dbReference type="InterPro" id="IPR038765">
    <property type="entry name" value="Papain-like_cys_pep_sf"/>
</dbReference>
<feature type="region of interest" description="Disordered" evidence="1">
    <location>
        <begin position="420"/>
        <end position="474"/>
    </location>
</feature>
<comment type="caution">
    <text evidence="2">The sequence shown here is derived from an EMBL/GenBank/DDBJ whole genome shotgun (WGS) entry which is preliminary data.</text>
</comment>
<feature type="region of interest" description="Disordered" evidence="1">
    <location>
        <begin position="109"/>
        <end position="129"/>
    </location>
</feature>
<reference evidence="2" key="1">
    <citation type="submission" date="2019-12" db="EMBL/GenBank/DDBJ databases">
        <title>Genome sequencing and annotation of Brassica cretica.</title>
        <authorList>
            <person name="Studholme D.J."/>
            <person name="Sarris P."/>
        </authorList>
    </citation>
    <scope>NUCLEOTIDE SEQUENCE</scope>
    <source>
        <strain evidence="2">PFS-109/04</strain>
        <tissue evidence="2">Leaf</tissue>
    </source>
</reference>
<feature type="region of interest" description="Disordered" evidence="1">
    <location>
        <begin position="180"/>
        <end position="297"/>
    </location>
</feature>
<feature type="compositionally biased region" description="Polar residues" evidence="1">
    <location>
        <begin position="432"/>
        <end position="464"/>
    </location>
</feature>
<dbReference type="SUPFAM" id="SSF54001">
    <property type="entry name" value="Cysteine proteinases"/>
    <property type="match status" value="2"/>
</dbReference>
<feature type="region of interest" description="Disordered" evidence="1">
    <location>
        <begin position="1"/>
        <end position="26"/>
    </location>
</feature>
<accession>A0A8S9NL63</accession>
<evidence type="ECO:0008006" key="4">
    <source>
        <dbReference type="Google" id="ProtNLM"/>
    </source>
</evidence>
<name>A0A8S9NL63_BRACR</name>